<dbReference type="AlphaFoldDB" id="A0A165TVD4"/>
<dbReference type="OrthoDB" id="444127at2759"/>
<dbReference type="InterPro" id="IPR050317">
    <property type="entry name" value="Plant_Fungal_Acyltransferase"/>
</dbReference>
<evidence type="ECO:0000256" key="1">
    <source>
        <dbReference type="ARBA" id="ARBA00022679"/>
    </source>
</evidence>
<dbReference type="PANTHER" id="PTHR31642:SF310">
    <property type="entry name" value="FATTY ALCOHOL:CAFFEOYL-COA ACYLTRANSFERASE"/>
    <property type="match status" value="1"/>
</dbReference>
<dbReference type="PANTHER" id="PTHR31642">
    <property type="entry name" value="TRICHOTHECENE 3-O-ACETYLTRANSFERASE"/>
    <property type="match status" value="1"/>
</dbReference>
<proteinExistence type="predicted"/>
<organism evidence="2 3">
    <name type="scientific">Daedalea quercina L-15889</name>
    <dbReference type="NCBI Taxonomy" id="1314783"/>
    <lineage>
        <taxon>Eukaryota</taxon>
        <taxon>Fungi</taxon>
        <taxon>Dikarya</taxon>
        <taxon>Basidiomycota</taxon>
        <taxon>Agaricomycotina</taxon>
        <taxon>Agaricomycetes</taxon>
        <taxon>Polyporales</taxon>
        <taxon>Fomitopsis</taxon>
    </lineage>
</organism>
<sequence length="472" mass="51957">MLPDQLRLSLERTLSWYPQCVGQLHWATRNSGGDHTQRVGRLLLTYGTSNDPGVEFVVANSPVAIDAFLPSASERLEGGFWDATQLSSGAFLPPNPLPLHDLEEHTGLPGLMIQATTFACGGIAIAVKFAHPLADAQTLARFMHDWAATNRAMVHALELPVLQPVFEPQRLDRAAAGDIDVAHADSGLLEKSRVLPRHRYDWWATNDGSVPSVPAPLKAATEVSAADPMPWSEWNMQAPVSHDIIHFTPDEIQHMWEAAQGGAPVSRHDALLAHVWALVNRARGLVEDDQPVHMNITLGLRGRVSPPLPDNFLGSPIILGRLSMSGRESSSGSLSEVAARIRSTVNLFDAESIAALLHDMAHDLALVRLWHAFLGERNLIVTSWVHLRLYEVDFGPKTCARYVEAIMPRLDGCLQVMEAFPAGRADVGYNKAGRQKRWYDDGVDVSLHLTTDAMEKLVKDPLLRRYSVPSDN</sequence>
<keyword evidence="3" id="KW-1185">Reference proteome</keyword>
<keyword evidence="1 2" id="KW-0808">Transferase</keyword>
<evidence type="ECO:0000313" key="2">
    <source>
        <dbReference type="EMBL" id="KZT74008.1"/>
    </source>
</evidence>
<dbReference type="Pfam" id="PF02458">
    <property type="entry name" value="Transferase"/>
    <property type="match status" value="1"/>
</dbReference>
<reference evidence="2 3" key="1">
    <citation type="journal article" date="2016" name="Mol. Biol. Evol.">
        <title>Comparative Genomics of Early-Diverging Mushroom-Forming Fungi Provides Insights into the Origins of Lignocellulose Decay Capabilities.</title>
        <authorList>
            <person name="Nagy L.G."/>
            <person name="Riley R."/>
            <person name="Tritt A."/>
            <person name="Adam C."/>
            <person name="Daum C."/>
            <person name="Floudas D."/>
            <person name="Sun H."/>
            <person name="Yadav J.S."/>
            <person name="Pangilinan J."/>
            <person name="Larsson K.H."/>
            <person name="Matsuura K."/>
            <person name="Barry K."/>
            <person name="Labutti K."/>
            <person name="Kuo R."/>
            <person name="Ohm R.A."/>
            <person name="Bhattacharya S.S."/>
            <person name="Shirouzu T."/>
            <person name="Yoshinaga Y."/>
            <person name="Martin F.M."/>
            <person name="Grigoriev I.V."/>
            <person name="Hibbett D.S."/>
        </authorList>
    </citation>
    <scope>NUCLEOTIDE SEQUENCE [LARGE SCALE GENOMIC DNA]</scope>
    <source>
        <strain evidence="2 3">L-15889</strain>
    </source>
</reference>
<dbReference type="Gene3D" id="3.30.559.10">
    <property type="entry name" value="Chloramphenicol acetyltransferase-like domain"/>
    <property type="match status" value="2"/>
</dbReference>
<dbReference type="GO" id="GO:0044550">
    <property type="term" value="P:secondary metabolite biosynthetic process"/>
    <property type="evidence" value="ECO:0007669"/>
    <property type="project" value="TreeGrafter"/>
</dbReference>
<dbReference type="GO" id="GO:0016747">
    <property type="term" value="F:acyltransferase activity, transferring groups other than amino-acyl groups"/>
    <property type="evidence" value="ECO:0007669"/>
    <property type="project" value="TreeGrafter"/>
</dbReference>
<evidence type="ECO:0000313" key="3">
    <source>
        <dbReference type="Proteomes" id="UP000076727"/>
    </source>
</evidence>
<protein>
    <submittedName>
        <fullName evidence="2">Transferase family protein</fullName>
    </submittedName>
</protein>
<gene>
    <name evidence="2" type="ORF">DAEQUDRAFT_284902</name>
</gene>
<accession>A0A165TVD4</accession>
<dbReference type="InterPro" id="IPR023213">
    <property type="entry name" value="CAT-like_dom_sf"/>
</dbReference>
<dbReference type="Proteomes" id="UP000076727">
    <property type="component" value="Unassembled WGS sequence"/>
</dbReference>
<dbReference type="EMBL" id="KV429034">
    <property type="protein sequence ID" value="KZT74008.1"/>
    <property type="molecule type" value="Genomic_DNA"/>
</dbReference>
<dbReference type="STRING" id="1314783.A0A165TVD4"/>
<name>A0A165TVD4_9APHY</name>